<feature type="domain" description="DUF2314" evidence="1">
    <location>
        <begin position="13"/>
        <end position="91"/>
    </location>
</feature>
<comment type="caution">
    <text evidence="2">The sequence shown here is derived from an EMBL/GenBank/DDBJ whole genome shotgun (WGS) entry which is preliminary data.</text>
</comment>
<accession>A0ABW8YWU3</accession>
<gene>
    <name evidence="2" type="ORF">ABS766_10185</name>
</gene>
<dbReference type="EMBL" id="JBELPZ010000009">
    <property type="protein sequence ID" value="MFL9844784.1"/>
    <property type="molecule type" value="Genomic_DNA"/>
</dbReference>
<sequence>MPYFISEFKKKNKDTFFAKFKISETDATEHIWLMMLRIDNDRSYGIISNEPAGLKHIIYGDTLTINIWHAEDIMIIRNDSIYFGGFLQKEMEK</sequence>
<dbReference type="Proteomes" id="UP001629156">
    <property type="component" value="Unassembled WGS sequence"/>
</dbReference>
<evidence type="ECO:0000313" key="3">
    <source>
        <dbReference type="Proteomes" id="UP001629156"/>
    </source>
</evidence>
<dbReference type="RefSeq" id="WP_408085040.1">
    <property type="nucleotide sequence ID" value="NZ_JBELPZ010000009.1"/>
</dbReference>
<evidence type="ECO:0000313" key="2">
    <source>
        <dbReference type="EMBL" id="MFL9844784.1"/>
    </source>
</evidence>
<protein>
    <submittedName>
        <fullName evidence="2">DUF2314 domain-containing protein</fullName>
    </submittedName>
</protein>
<dbReference type="Pfam" id="PF10077">
    <property type="entry name" value="DUF2314"/>
    <property type="match status" value="1"/>
</dbReference>
<evidence type="ECO:0000259" key="1">
    <source>
        <dbReference type="Pfam" id="PF10077"/>
    </source>
</evidence>
<reference evidence="2 3" key="1">
    <citation type="submission" date="2024-06" db="EMBL/GenBank/DDBJ databases">
        <authorList>
            <person name="Kaempfer P."/>
            <person name="Viver T."/>
        </authorList>
    </citation>
    <scope>NUCLEOTIDE SEQUENCE [LARGE SCALE GENOMIC DNA]</scope>
    <source>
        <strain evidence="2 3">ST-119</strain>
    </source>
</reference>
<organism evidence="2 3">
    <name type="scientific">Flavobacterium rhizosphaerae</name>
    <dbReference type="NCBI Taxonomy" id="3163298"/>
    <lineage>
        <taxon>Bacteria</taxon>
        <taxon>Pseudomonadati</taxon>
        <taxon>Bacteroidota</taxon>
        <taxon>Flavobacteriia</taxon>
        <taxon>Flavobacteriales</taxon>
        <taxon>Flavobacteriaceae</taxon>
        <taxon>Flavobacterium</taxon>
    </lineage>
</organism>
<dbReference type="InterPro" id="IPR018756">
    <property type="entry name" value="DUF2314"/>
</dbReference>
<keyword evidence="3" id="KW-1185">Reference proteome</keyword>
<proteinExistence type="predicted"/>
<name>A0ABW8YWU3_9FLAO</name>